<keyword evidence="3" id="KW-0808">Transferase</keyword>
<organism evidence="3 4">
    <name type="scientific">Striga asiatica</name>
    <name type="common">Asiatic witchweed</name>
    <name type="synonym">Buchnera asiatica</name>
    <dbReference type="NCBI Taxonomy" id="4170"/>
    <lineage>
        <taxon>Eukaryota</taxon>
        <taxon>Viridiplantae</taxon>
        <taxon>Streptophyta</taxon>
        <taxon>Embryophyta</taxon>
        <taxon>Tracheophyta</taxon>
        <taxon>Spermatophyta</taxon>
        <taxon>Magnoliopsida</taxon>
        <taxon>eudicotyledons</taxon>
        <taxon>Gunneridae</taxon>
        <taxon>Pentapetalae</taxon>
        <taxon>asterids</taxon>
        <taxon>lamiids</taxon>
        <taxon>Lamiales</taxon>
        <taxon>Orobanchaceae</taxon>
        <taxon>Buchnereae</taxon>
        <taxon>Striga</taxon>
    </lineage>
</organism>
<feature type="domain" description="No apical meristem-associated C-terminal" evidence="2">
    <location>
        <begin position="166"/>
        <end position="240"/>
    </location>
</feature>
<dbReference type="EMBL" id="BKCP01011181">
    <property type="protein sequence ID" value="GER54478.1"/>
    <property type="molecule type" value="Genomic_DNA"/>
</dbReference>
<dbReference type="Proteomes" id="UP000325081">
    <property type="component" value="Unassembled WGS sequence"/>
</dbReference>
<evidence type="ECO:0000313" key="4">
    <source>
        <dbReference type="Proteomes" id="UP000325081"/>
    </source>
</evidence>
<protein>
    <submittedName>
        <fullName evidence="3">Glutathione S-transferase THETA 3</fullName>
    </submittedName>
</protein>
<dbReference type="PANTHER" id="PTHR45023">
    <property type="match status" value="1"/>
</dbReference>
<name>A0A5A7RAM7_STRAF</name>
<dbReference type="OrthoDB" id="908940at2759"/>
<feature type="compositionally biased region" description="Polar residues" evidence="1">
    <location>
        <begin position="1"/>
        <end position="38"/>
    </location>
</feature>
<dbReference type="InterPro" id="IPR029466">
    <property type="entry name" value="NAM-associated_C"/>
</dbReference>
<feature type="region of interest" description="Disordered" evidence="1">
    <location>
        <begin position="1"/>
        <end position="39"/>
    </location>
</feature>
<dbReference type="PANTHER" id="PTHR45023:SF4">
    <property type="entry name" value="GLYCINE-RICH PROTEIN-RELATED"/>
    <property type="match status" value="1"/>
</dbReference>
<feature type="compositionally biased region" description="Polar residues" evidence="1">
    <location>
        <begin position="197"/>
        <end position="227"/>
    </location>
</feature>
<dbReference type="AlphaFoldDB" id="A0A5A7RAM7"/>
<sequence>MCTQAIPSSELATVPSQNENSSSSRRDSQFPQLSTQIGLENIDLQEEDEIIEGSSKMKTERGSFSVADCKQLIMSRMDISEDSQIGAAQKGDKFWHRVMENFNKYRGPGTSSKNASQLQHEWQKINKEATTFAGCHSEAERCKRSGMTETDVLEMAYQLYEQSTKRKFKMQAYWEMLKDHPRWNAEQDESGTKRTKTSATGAYSSSSNPATPTSEPTSDNNVGSGSANRPMGREAAKKKSEI</sequence>
<comment type="caution">
    <text evidence="3">The sequence shown here is derived from an EMBL/GenBank/DDBJ whole genome shotgun (WGS) entry which is preliminary data.</text>
</comment>
<dbReference type="Pfam" id="PF14303">
    <property type="entry name" value="NAM-associated"/>
    <property type="match status" value="1"/>
</dbReference>
<dbReference type="GO" id="GO:0016740">
    <property type="term" value="F:transferase activity"/>
    <property type="evidence" value="ECO:0007669"/>
    <property type="project" value="UniProtKB-KW"/>
</dbReference>
<accession>A0A5A7RAM7</accession>
<feature type="region of interest" description="Disordered" evidence="1">
    <location>
        <begin position="183"/>
        <end position="242"/>
    </location>
</feature>
<evidence type="ECO:0000256" key="1">
    <source>
        <dbReference type="SAM" id="MobiDB-lite"/>
    </source>
</evidence>
<keyword evidence="4" id="KW-1185">Reference proteome</keyword>
<reference evidence="4" key="1">
    <citation type="journal article" date="2019" name="Curr. Biol.">
        <title>Genome Sequence of Striga asiatica Provides Insight into the Evolution of Plant Parasitism.</title>
        <authorList>
            <person name="Yoshida S."/>
            <person name="Kim S."/>
            <person name="Wafula E.K."/>
            <person name="Tanskanen J."/>
            <person name="Kim Y.M."/>
            <person name="Honaas L."/>
            <person name="Yang Z."/>
            <person name="Spallek T."/>
            <person name="Conn C.E."/>
            <person name="Ichihashi Y."/>
            <person name="Cheong K."/>
            <person name="Cui S."/>
            <person name="Der J.P."/>
            <person name="Gundlach H."/>
            <person name="Jiao Y."/>
            <person name="Hori C."/>
            <person name="Ishida J.K."/>
            <person name="Kasahara H."/>
            <person name="Kiba T."/>
            <person name="Kim M.S."/>
            <person name="Koo N."/>
            <person name="Laohavisit A."/>
            <person name="Lee Y.H."/>
            <person name="Lumba S."/>
            <person name="McCourt P."/>
            <person name="Mortimer J.C."/>
            <person name="Mutuku J.M."/>
            <person name="Nomura T."/>
            <person name="Sasaki-Sekimoto Y."/>
            <person name="Seto Y."/>
            <person name="Wang Y."/>
            <person name="Wakatake T."/>
            <person name="Sakakibara H."/>
            <person name="Demura T."/>
            <person name="Yamaguchi S."/>
            <person name="Yoneyama K."/>
            <person name="Manabe R.I."/>
            <person name="Nelson D.C."/>
            <person name="Schulman A.H."/>
            <person name="Timko M.P."/>
            <person name="dePamphilis C.W."/>
            <person name="Choi D."/>
            <person name="Shirasu K."/>
        </authorList>
    </citation>
    <scope>NUCLEOTIDE SEQUENCE [LARGE SCALE GENOMIC DNA]</scope>
    <source>
        <strain evidence="4">cv. UVA1</strain>
    </source>
</reference>
<evidence type="ECO:0000313" key="3">
    <source>
        <dbReference type="EMBL" id="GER54478.1"/>
    </source>
</evidence>
<feature type="compositionally biased region" description="Basic and acidic residues" evidence="1">
    <location>
        <begin position="231"/>
        <end position="242"/>
    </location>
</feature>
<proteinExistence type="predicted"/>
<evidence type="ECO:0000259" key="2">
    <source>
        <dbReference type="Pfam" id="PF14303"/>
    </source>
</evidence>
<gene>
    <name evidence="3" type="ORF">STAS_32074</name>
</gene>